<dbReference type="EMBL" id="KN823052">
    <property type="protein sequence ID" value="KIO24906.1"/>
    <property type="molecule type" value="Genomic_DNA"/>
</dbReference>
<proteinExistence type="predicted"/>
<dbReference type="Proteomes" id="UP000054248">
    <property type="component" value="Unassembled WGS sequence"/>
</dbReference>
<name>A0A0C3QFL2_9AGAM</name>
<sequence length="100" mass="11480">MLGEAILANPTILERSPYPHPQDIALEYLSLCSAYPVASTYTIRHHLKSFFSSRLECQRTPYFKTFLAQLEVCERLEDFESLLQSPELLAAWPKTTDTTK</sequence>
<dbReference type="HOGENOM" id="CLU_2308133_0_0_1"/>
<keyword evidence="2" id="KW-1185">Reference proteome</keyword>
<protein>
    <submittedName>
        <fullName evidence="1">Uncharacterized protein</fullName>
    </submittedName>
</protein>
<accession>A0A0C3QFL2</accession>
<reference evidence="1 2" key="1">
    <citation type="submission" date="2014-04" db="EMBL/GenBank/DDBJ databases">
        <authorList>
            <consortium name="DOE Joint Genome Institute"/>
            <person name="Kuo A."/>
            <person name="Girlanda M."/>
            <person name="Perotto S."/>
            <person name="Kohler A."/>
            <person name="Nagy L.G."/>
            <person name="Floudas D."/>
            <person name="Copeland A."/>
            <person name="Barry K.W."/>
            <person name="Cichocki N."/>
            <person name="Veneault-Fourrey C."/>
            <person name="LaButti K."/>
            <person name="Lindquist E.A."/>
            <person name="Lipzen A."/>
            <person name="Lundell T."/>
            <person name="Morin E."/>
            <person name="Murat C."/>
            <person name="Sun H."/>
            <person name="Tunlid A."/>
            <person name="Henrissat B."/>
            <person name="Grigoriev I.V."/>
            <person name="Hibbett D.S."/>
            <person name="Martin F."/>
            <person name="Nordberg H.P."/>
            <person name="Cantor M.N."/>
            <person name="Hua S.X."/>
        </authorList>
    </citation>
    <scope>NUCLEOTIDE SEQUENCE [LARGE SCALE GENOMIC DNA]</scope>
    <source>
        <strain evidence="1 2">MUT 4182</strain>
    </source>
</reference>
<dbReference type="AlphaFoldDB" id="A0A0C3QFL2"/>
<organism evidence="1 2">
    <name type="scientific">Tulasnella calospora MUT 4182</name>
    <dbReference type="NCBI Taxonomy" id="1051891"/>
    <lineage>
        <taxon>Eukaryota</taxon>
        <taxon>Fungi</taxon>
        <taxon>Dikarya</taxon>
        <taxon>Basidiomycota</taxon>
        <taxon>Agaricomycotina</taxon>
        <taxon>Agaricomycetes</taxon>
        <taxon>Cantharellales</taxon>
        <taxon>Tulasnellaceae</taxon>
        <taxon>Tulasnella</taxon>
    </lineage>
</organism>
<dbReference type="STRING" id="1051891.A0A0C3QFL2"/>
<reference evidence="2" key="2">
    <citation type="submission" date="2015-01" db="EMBL/GenBank/DDBJ databases">
        <title>Evolutionary Origins and Diversification of the Mycorrhizal Mutualists.</title>
        <authorList>
            <consortium name="DOE Joint Genome Institute"/>
            <consortium name="Mycorrhizal Genomics Consortium"/>
            <person name="Kohler A."/>
            <person name="Kuo A."/>
            <person name="Nagy L.G."/>
            <person name="Floudas D."/>
            <person name="Copeland A."/>
            <person name="Barry K.W."/>
            <person name="Cichocki N."/>
            <person name="Veneault-Fourrey C."/>
            <person name="LaButti K."/>
            <person name="Lindquist E.A."/>
            <person name="Lipzen A."/>
            <person name="Lundell T."/>
            <person name="Morin E."/>
            <person name="Murat C."/>
            <person name="Riley R."/>
            <person name="Ohm R."/>
            <person name="Sun H."/>
            <person name="Tunlid A."/>
            <person name="Henrissat B."/>
            <person name="Grigoriev I.V."/>
            <person name="Hibbett D.S."/>
            <person name="Martin F."/>
        </authorList>
    </citation>
    <scope>NUCLEOTIDE SEQUENCE [LARGE SCALE GENOMIC DNA]</scope>
    <source>
        <strain evidence="2">MUT 4182</strain>
    </source>
</reference>
<evidence type="ECO:0000313" key="2">
    <source>
        <dbReference type="Proteomes" id="UP000054248"/>
    </source>
</evidence>
<evidence type="ECO:0000313" key="1">
    <source>
        <dbReference type="EMBL" id="KIO24906.1"/>
    </source>
</evidence>
<gene>
    <name evidence="1" type="ORF">M407DRAFT_97523</name>
</gene>